<dbReference type="Pfam" id="PF01266">
    <property type="entry name" value="DAO"/>
    <property type="match status" value="1"/>
</dbReference>
<evidence type="ECO:0000256" key="2">
    <source>
        <dbReference type="ARBA" id="ARBA00007330"/>
    </source>
</evidence>
<keyword evidence="3" id="KW-0285">Flavoprotein</keyword>
<dbReference type="InterPro" id="IPR006076">
    <property type="entry name" value="FAD-dep_OxRdtase"/>
</dbReference>
<dbReference type="AlphaFoldDB" id="A0A518E1G8"/>
<evidence type="ECO:0000259" key="6">
    <source>
        <dbReference type="Pfam" id="PF01266"/>
    </source>
</evidence>
<reference evidence="7 8" key="1">
    <citation type="submission" date="2019-02" db="EMBL/GenBank/DDBJ databases">
        <title>Deep-cultivation of Planctomycetes and their phenomic and genomic characterization uncovers novel biology.</title>
        <authorList>
            <person name="Wiegand S."/>
            <person name="Jogler M."/>
            <person name="Boedeker C."/>
            <person name="Pinto D."/>
            <person name="Vollmers J."/>
            <person name="Rivas-Marin E."/>
            <person name="Kohn T."/>
            <person name="Peeters S.H."/>
            <person name="Heuer A."/>
            <person name="Rast P."/>
            <person name="Oberbeckmann S."/>
            <person name="Bunk B."/>
            <person name="Jeske O."/>
            <person name="Meyerdierks A."/>
            <person name="Storesund J.E."/>
            <person name="Kallscheuer N."/>
            <person name="Luecker S."/>
            <person name="Lage O.M."/>
            <person name="Pohl T."/>
            <person name="Merkel B.J."/>
            <person name="Hornburger P."/>
            <person name="Mueller R.-W."/>
            <person name="Bruemmer F."/>
            <person name="Labrenz M."/>
            <person name="Spormann A.M."/>
            <person name="Op den Camp H."/>
            <person name="Overmann J."/>
            <person name="Amann R."/>
            <person name="Jetten M.S.M."/>
            <person name="Mascher T."/>
            <person name="Medema M.H."/>
            <person name="Devos D.P."/>
            <person name="Kaster A.-K."/>
            <person name="Ovreas L."/>
            <person name="Rohde M."/>
            <person name="Galperin M.Y."/>
            <person name="Jogler C."/>
        </authorList>
    </citation>
    <scope>NUCLEOTIDE SEQUENCE [LARGE SCALE GENOMIC DNA]</scope>
    <source>
        <strain evidence="7 8">Pla85_3_4</strain>
    </source>
</reference>
<dbReference type="RefSeq" id="WP_145056727.1">
    <property type="nucleotide sequence ID" value="NZ_CP036433.1"/>
</dbReference>
<gene>
    <name evidence="7" type="primary">glpD</name>
    <name evidence="7" type="ORF">Pla8534_57810</name>
</gene>
<dbReference type="GO" id="GO:0004368">
    <property type="term" value="F:glycerol-3-phosphate dehydrogenase (quinone) activity"/>
    <property type="evidence" value="ECO:0007669"/>
    <property type="project" value="UniProtKB-EC"/>
</dbReference>
<evidence type="ECO:0000256" key="1">
    <source>
        <dbReference type="ARBA" id="ARBA00001974"/>
    </source>
</evidence>
<evidence type="ECO:0000256" key="4">
    <source>
        <dbReference type="ARBA" id="ARBA00022827"/>
    </source>
</evidence>
<evidence type="ECO:0000313" key="7">
    <source>
        <dbReference type="EMBL" id="QDU97922.1"/>
    </source>
</evidence>
<evidence type="ECO:0000256" key="3">
    <source>
        <dbReference type="ARBA" id="ARBA00022630"/>
    </source>
</evidence>
<feature type="domain" description="FAD dependent oxidoreductase" evidence="6">
    <location>
        <begin position="10"/>
        <end position="394"/>
    </location>
</feature>
<evidence type="ECO:0000256" key="5">
    <source>
        <dbReference type="ARBA" id="ARBA00023002"/>
    </source>
</evidence>
<dbReference type="Gene3D" id="3.30.9.10">
    <property type="entry name" value="D-Amino Acid Oxidase, subunit A, domain 2"/>
    <property type="match status" value="1"/>
</dbReference>
<dbReference type="PANTHER" id="PTHR11985:SF15">
    <property type="entry name" value="GLYCEROL-3-PHOSPHATE DEHYDROGENASE, MITOCHONDRIAL"/>
    <property type="match status" value="1"/>
</dbReference>
<keyword evidence="5 7" id="KW-0560">Oxidoreductase</keyword>
<dbReference type="PANTHER" id="PTHR11985">
    <property type="entry name" value="GLYCEROL-3-PHOSPHATE DEHYDROGENASE"/>
    <property type="match status" value="1"/>
</dbReference>
<comment type="similarity">
    <text evidence="2">Belongs to the FAD-dependent glycerol-3-phosphate dehydrogenase family.</text>
</comment>
<dbReference type="OrthoDB" id="9766796at2"/>
<keyword evidence="4" id="KW-0274">FAD</keyword>
<dbReference type="InterPro" id="IPR036188">
    <property type="entry name" value="FAD/NAD-bd_sf"/>
</dbReference>
<organism evidence="7 8">
    <name type="scientific">Lignipirellula cremea</name>
    <dbReference type="NCBI Taxonomy" id="2528010"/>
    <lineage>
        <taxon>Bacteria</taxon>
        <taxon>Pseudomonadati</taxon>
        <taxon>Planctomycetota</taxon>
        <taxon>Planctomycetia</taxon>
        <taxon>Pirellulales</taxon>
        <taxon>Pirellulaceae</taxon>
        <taxon>Lignipirellula</taxon>
    </lineage>
</organism>
<proteinExistence type="inferred from homology"/>
<dbReference type="EC" id="1.1.5.3" evidence="7"/>
<keyword evidence="8" id="KW-1185">Reference proteome</keyword>
<evidence type="ECO:0000313" key="8">
    <source>
        <dbReference type="Proteomes" id="UP000317648"/>
    </source>
</evidence>
<dbReference type="GO" id="GO:0046168">
    <property type="term" value="P:glycerol-3-phosphate catabolic process"/>
    <property type="evidence" value="ECO:0007669"/>
    <property type="project" value="TreeGrafter"/>
</dbReference>
<dbReference type="PRINTS" id="PR01001">
    <property type="entry name" value="FADG3PDH"/>
</dbReference>
<sequence length="563" mass="61153">MASSAPSRSVLILGGGINGAAIARECALNGLSVTLVDQGDLAGGATAYSSRLIHGGLRYLEYGDVALVRESLEERSRLLKLAPHLVHPLRLQIPVENRFGGLRQSVRRFFKWGGSGPAASRGVHLVQAGLWLYDQLSRSSTLPKRSVQKVGTPGAAPVSQERYRWLCAYSDAQIRYPERFVIAQLEDARRLCQQQQTTFEVLPYHTAERHGKSVQVRPLDDASGADVREFDPEVIINATGAWVDSTLARLAVDSPRLMGPTKGTHLLSFHPGLRKALGDQGIYAEADDGRPVFLLPFVGGVLIGTTDLPFEDDPGSAVATEQEIDYLLSAVERVLPQVQLTRSDVAQHYSGVRPLPRAPSPAAGGKTAAIPRGHWLQHHAAEVPIVSVIGGKLTTCRALAEEVVADLLKSWGEKPQANTRERPLPGGEQYPSDNDAVARTQATFVDQLRLPAAAIAAVWDLCGMQTRSYLEDLSPADQEPLAGSSFPRGFIRRVVDREWATTLSDLIERRLMLLYSPLLSSTMLGELADILIDAGRLDPTEKTAAIAGAQSRLLQHYGKTLCD</sequence>
<comment type="cofactor">
    <cofactor evidence="1">
        <name>FAD</name>
        <dbReference type="ChEBI" id="CHEBI:57692"/>
    </cofactor>
</comment>
<accession>A0A518E1G8</accession>
<dbReference type="Gene3D" id="3.50.50.60">
    <property type="entry name" value="FAD/NAD(P)-binding domain"/>
    <property type="match status" value="1"/>
</dbReference>
<dbReference type="EMBL" id="CP036433">
    <property type="protein sequence ID" value="QDU97922.1"/>
    <property type="molecule type" value="Genomic_DNA"/>
</dbReference>
<dbReference type="InterPro" id="IPR000447">
    <property type="entry name" value="G3P_DH_FAD-dep"/>
</dbReference>
<name>A0A518E1G8_9BACT</name>
<dbReference type="Proteomes" id="UP000317648">
    <property type="component" value="Chromosome"/>
</dbReference>
<dbReference type="SUPFAM" id="SSF51905">
    <property type="entry name" value="FAD/NAD(P)-binding domain"/>
    <property type="match status" value="1"/>
</dbReference>
<dbReference type="KEGG" id="lcre:Pla8534_57810"/>
<protein>
    <submittedName>
        <fullName evidence="7">Aerobic glycerol-3-phosphate dehydrogenase</fullName>
        <ecNumber evidence="7">1.1.5.3</ecNumber>
    </submittedName>
</protein>